<dbReference type="AlphaFoldDB" id="A0A8E2EFJ3"/>
<sequence>MHGLTFISGLYPKLTFWFPPSLLCVRARLHAALLKGAGHLDRIYWHNGGITGGLLTQRERISRGSIVIWFGSLPDWTSREDKKLDLNTTRTAIHPYHIQTSHHERRVVKVSDDLQAKAPYDSDMQIHFAQLLDAQRWREATPHFPQLRPKPPSR</sequence>
<evidence type="ECO:0000313" key="1">
    <source>
        <dbReference type="EMBL" id="OCK83101.1"/>
    </source>
</evidence>
<evidence type="ECO:0000313" key="2">
    <source>
        <dbReference type="Proteomes" id="UP000250266"/>
    </source>
</evidence>
<reference evidence="1 2" key="1">
    <citation type="journal article" date="2016" name="Nat. Commun.">
        <title>Ectomycorrhizal ecology is imprinted in the genome of the dominant symbiotic fungus Cenococcum geophilum.</title>
        <authorList>
            <consortium name="DOE Joint Genome Institute"/>
            <person name="Peter M."/>
            <person name="Kohler A."/>
            <person name="Ohm R.A."/>
            <person name="Kuo A."/>
            <person name="Krutzmann J."/>
            <person name="Morin E."/>
            <person name="Arend M."/>
            <person name="Barry K.W."/>
            <person name="Binder M."/>
            <person name="Choi C."/>
            <person name="Clum A."/>
            <person name="Copeland A."/>
            <person name="Grisel N."/>
            <person name="Haridas S."/>
            <person name="Kipfer T."/>
            <person name="LaButti K."/>
            <person name="Lindquist E."/>
            <person name="Lipzen A."/>
            <person name="Maire R."/>
            <person name="Meier B."/>
            <person name="Mihaltcheva S."/>
            <person name="Molinier V."/>
            <person name="Murat C."/>
            <person name="Poggeler S."/>
            <person name="Quandt C.A."/>
            <person name="Sperisen C."/>
            <person name="Tritt A."/>
            <person name="Tisserant E."/>
            <person name="Crous P.W."/>
            <person name="Henrissat B."/>
            <person name="Nehls U."/>
            <person name="Egli S."/>
            <person name="Spatafora J.W."/>
            <person name="Grigoriev I.V."/>
            <person name="Martin F.M."/>
        </authorList>
    </citation>
    <scope>NUCLEOTIDE SEQUENCE [LARGE SCALE GENOMIC DNA]</scope>
    <source>
        <strain evidence="1 2">CBS 459.81</strain>
    </source>
</reference>
<dbReference type="Proteomes" id="UP000250266">
    <property type="component" value="Unassembled WGS sequence"/>
</dbReference>
<gene>
    <name evidence="1" type="ORF">K432DRAFT_195503</name>
</gene>
<organism evidence="1 2">
    <name type="scientific">Lepidopterella palustris CBS 459.81</name>
    <dbReference type="NCBI Taxonomy" id="1314670"/>
    <lineage>
        <taxon>Eukaryota</taxon>
        <taxon>Fungi</taxon>
        <taxon>Dikarya</taxon>
        <taxon>Ascomycota</taxon>
        <taxon>Pezizomycotina</taxon>
        <taxon>Dothideomycetes</taxon>
        <taxon>Pleosporomycetidae</taxon>
        <taxon>Mytilinidiales</taxon>
        <taxon>Argynnaceae</taxon>
        <taxon>Lepidopterella</taxon>
    </lineage>
</organism>
<name>A0A8E2EFJ3_9PEZI</name>
<accession>A0A8E2EFJ3</accession>
<proteinExistence type="predicted"/>
<keyword evidence="2" id="KW-1185">Reference proteome</keyword>
<protein>
    <submittedName>
        <fullName evidence="1">Uncharacterized protein</fullName>
    </submittedName>
</protein>
<dbReference type="EMBL" id="KV744869">
    <property type="protein sequence ID" value="OCK83101.1"/>
    <property type="molecule type" value="Genomic_DNA"/>
</dbReference>